<dbReference type="PROSITE" id="PS50878">
    <property type="entry name" value="RT_POL"/>
    <property type="match status" value="1"/>
</dbReference>
<dbReference type="Proteomes" id="UP000198372">
    <property type="component" value="Unassembled WGS sequence"/>
</dbReference>
<dbReference type="PANTHER" id="PTHR47027:SF20">
    <property type="entry name" value="REVERSE TRANSCRIPTASE-LIKE PROTEIN WITH RNA-DIRECTED DNA POLYMERASE DOMAIN"/>
    <property type="match status" value="1"/>
</dbReference>
<keyword evidence="3" id="KW-1185">Reference proteome</keyword>
<dbReference type="InterPro" id="IPR000477">
    <property type="entry name" value="RT_dom"/>
</dbReference>
<accession>A0A238FIC3</accession>
<protein>
    <submittedName>
        <fullName evidence="2">BQ2448_8153 protein</fullName>
    </submittedName>
</protein>
<organism evidence="2 3">
    <name type="scientific">Microbotryum intermedium</name>
    <dbReference type="NCBI Taxonomy" id="269621"/>
    <lineage>
        <taxon>Eukaryota</taxon>
        <taxon>Fungi</taxon>
        <taxon>Dikarya</taxon>
        <taxon>Basidiomycota</taxon>
        <taxon>Pucciniomycotina</taxon>
        <taxon>Microbotryomycetes</taxon>
        <taxon>Microbotryales</taxon>
        <taxon>Microbotryaceae</taxon>
        <taxon>Microbotryum</taxon>
    </lineage>
</organism>
<dbReference type="STRING" id="269621.A0A238FIC3"/>
<dbReference type="PANTHER" id="PTHR47027">
    <property type="entry name" value="REVERSE TRANSCRIPTASE DOMAIN-CONTAINING PROTEIN"/>
    <property type="match status" value="1"/>
</dbReference>
<dbReference type="EMBL" id="FMSP01000015">
    <property type="protein sequence ID" value="SCV72915.1"/>
    <property type="molecule type" value="Genomic_DNA"/>
</dbReference>
<evidence type="ECO:0000313" key="2">
    <source>
        <dbReference type="EMBL" id="SCV72915.1"/>
    </source>
</evidence>
<dbReference type="OrthoDB" id="2205812at2759"/>
<dbReference type="AlphaFoldDB" id="A0A238FIC3"/>
<gene>
    <name evidence="2" type="ORF">BQ2448_8153</name>
</gene>
<feature type="domain" description="Reverse transcriptase" evidence="1">
    <location>
        <begin position="1"/>
        <end position="118"/>
    </location>
</feature>
<reference evidence="3" key="1">
    <citation type="submission" date="2016-09" db="EMBL/GenBank/DDBJ databases">
        <authorList>
            <person name="Jeantristanb JTB J.-T."/>
            <person name="Ricardo R."/>
        </authorList>
    </citation>
    <scope>NUCLEOTIDE SEQUENCE [LARGE SCALE GENOMIC DNA]</scope>
</reference>
<evidence type="ECO:0000313" key="3">
    <source>
        <dbReference type="Proteomes" id="UP000198372"/>
    </source>
</evidence>
<dbReference type="Pfam" id="PF00078">
    <property type="entry name" value="RVT_1"/>
    <property type="match status" value="1"/>
</dbReference>
<name>A0A238FIC3_9BASI</name>
<evidence type="ECO:0000259" key="1">
    <source>
        <dbReference type="PROSITE" id="PS50878"/>
    </source>
</evidence>
<sequence>MHEAMWLKLEAMGLGGHELEVIKSLYKSGKVRVKIDELFSYSFEIGKGTQQGDPLSPLLFIIFINDLLIGCPFGATIPGLSEKVPGLLFADDLAGLCNSIESVHLFLERLEQWCDTWG</sequence>
<proteinExistence type="predicted"/>